<dbReference type="AlphaFoldDB" id="A0A1Q9B2Q8"/>
<keyword evidence="4" id="KW-1185">Reference proteome</keyword>
<dbReference type="InterPro" id="IPR012495">
    <property type="entry name" value="TadE-like_dom"/>
</dbReference>
<keyword evidence="1" id="KW-0472">Membrane</keyword>
<dbReference type="EMBL" id="MKIP01000027">
    <property type="protein sequence ID" value="OLP62295.1"/>
    <property type="molecule type" value="Genomic_DNA"/>
</dbReference>
<evidence type="ECO:0000259" key="2">
    <source>
        <dbReference type="Pfam" id="PF07811"/>
    </source>
</evidence>
<protein>
    <submittedName>
        <fullName evidence="3">Pilus assembly protein TadG</fullName>
    </submittedName>
</protein>
<accession>A0A1Q9B2Q8</accession>
<reference evidence="3 4" key="1">
    <citation type="submission" date="2016-09" db="EMBL/GenBank/DDBJ databases">
        <title>Rhizobium sp. nov., a novel species isolated from the rice rhizosphere.</title>
        <authorList>
            <person name="Zhao J."/>
            <person name="Zhang X."/>
        </authorList>
    </citation>
    <scope>NUCLEOTIDE SEQUENCE [LARGE SCALE GENOMIC DNA]</scope>
    <source>
        <strain evidence="3 4">1.7048</strain>
    </source>
</reference>
<feature type="transmembrane region" description="Helical" evidence="1">
    <location>
        <begin position="27"/>
        <end position="46"/>
    </location>
</feature>
<proteinExistence type="predicted"/>
<comment type="caution">
    <text evidence="3">The sequence shown here is derived from an EMBL/GenBank/DDBJ whole genome shotgun (WGS) entry which is preliminary data.</text>
</comment>
<feature type="domain" description="TadE-like" evidence="2">
    <location>
        <begin position="25"/>
        <end position="67"/>
    </location>
</feature>
<evidence type="ECO:0000313" key="4">
    <source>
        <dbReference type="Proteomes" id="UP000186364"/>
    </source>
</evidence>
<dbReference type="OrthoDB" id="7990385at2"/>
<gene>
    <name evidence="3" type="ORF">BJF93_18855</name>
</gene>
<sequence length="198" mass="21519">MGKTLYLRPSGANSAGRRFLRQRSGAAAIEFAILLVPFLLVLFASIETAIAFAGEQLLANATETMARKLRTGEITAATSQSDFRRQFCAEIAAIMTCSPAEIDTPDKLYLDVRSFSNFTDIPTAVPRVGNAPAGDLDTSSFRYAPGASGTINIVRAYYRWHVTTDLVRPYITNLRPAGGGHPKDYLMVATAAFRAEAY</sequence>
<evidence type="ECO:0000313" key="3">
    <source>
        <dbReference type="EMBL" id="OLP62295.1"/>
    </source>
</evidence>
<evidence type="ECO:0000256" key="1">
    <source>
        <dbReference type="SAM" id="Phobius"/>
    </source>
</evidence>
<keyword evidence="1" id="KW-1133">Transmembrane helix</keyword>
<dbReference type="Proteomes" id="UP000186364">
    <property type="component" value="Unassembled WGS sequence"/>
</dbReference>
<name>A0A1Q9B2Q8_9HYPH</name>
<dbReference type="Pfam" id="PF07811">
    <property type="entry name" value="TadE"/>
    <property type="match status" value="1"/>
</dbReference>
<keyword evidence="1" id="KW-0812">Transmembrane</keyword>
<organism evidence="3 4">
    <name type="scientific">Xaviernesmea oryzae</name>
    <dbReference type="NCBI Taxonomy" id="464029"/>
    <lineage>
        <taxon>Bacteria</taxon>
        <taxon>Pseudomonadati</taxon>
        <taxon>Pseudomonadota</taxon>
        <taxon>Alphaproteobacteria</taxon>
        <taxon>Hyphomicrobiales</taxon>
        <taxon>Rhizobiaceae</taxon>
        <taxon>Rhizobium/Agrobacterium group</taxon>
        <taxon>Xaviernesmea</taxon>
    </lineage>
</organism>